<gene>
    <name evidence="2" type="ORF">JYU14_03355</name>
</gene>
<evidence type="ECO:0000313" key="2">
    <source>
        <dbReference type="EMBL" id="MBN4067101.1"/>
    </source>
</evidence>
<dbReference type="Gene3D" id="1.20.1330.10">
    <property type="entry name" value="f41 fragment of flagellin, N-terminal domain"/>
    <property type="match status" value="1"/>
</dbReference>
<organism evidence="2 3">
    <name type="scientific">Simkania negevensis</name>
    <dbReference type="NCBI Taxonomy" id="83561"/>
    <lineage>
        <taxon>Bacteria</taxon>
        <taxon>Pseudomonadati</taxon>
        <taxon>Chlamydiota</taxon>
        <taxon>Chlamydiia</taxon>
        <taxon>Parachlamydiales</taxon>
        <taxon>Simkaniaceae</taxon>
        <taxon>Simkania</taxon>
    </lineage>
</organism>
<dbReference type="Proteomes" id="UP000722121">
    <property type="component" value="Unassembled WGS sequence"/>
</dbReference>
<comment type="caution">
    <text evidence="2">The sequence shown here is derived from an EMBL/GenBank/DDBJ whole genome shotgun (WGS) entry which is preliminary data.</text>
</comment>
<evidence type="ECO:0000259" key="1">
    <source>
        <dbReference type="Pfam" id="PF00669"/>
    </source>
</evidence>
<dbReference type="EMBL" id="JAFITR010000064">
    <property type="protein sequence ID" value="MBN4067101.1"/>
    <property type="molecule type" value="Genomic_DNA"/>
</dbReference>
<accession>A0ABS3AQU8</accession>
<dbReference type="InterPro" id="IPR001029">
    <property type="entry name" value="Flagellin_N"/>
</dbReference>
<sequence>MSDFSIELARLFNRSSSLGLRSKESNGFFRSPVSFPNAATLSIADRLTDQATIAETGKVTGRLNFSRANVTSNALETISDHLGGLRQLAFEAVQGLTGSERREDLQTLAQQISQDITDVVNNSTFNKQAILQGGQVETNIGGSSFSFQNPNGQLILDKIANIDLSSQTGAEAALTNINEAVEESIFQRTAVSNTASAINIRTESAINTANALYAAADITAGTDLPSLFRAVELYGLQQKVGLKMASDMYKFNRESVLSLLGLQ</sequence>
<name>A0ABS3AQU8_9BACT</name>
<dbReference type="Pfam" id="PF00669">
    <property type="entry name" value="Flagellin_N"/>
    <property type="match status" value="1"/>
</dbReference>
<dbReference type="SUPFAM" id="SSF64518">
    <property type="entry name" value="Phase 1 flagellin"/>
    <property type="match status" value="1"/>
</dbReference>
<reference evidence="2 3" key="1">
    <citation type="submission" date="2021-02" db="EMBL/GenBank/DDBJ databases">
        <title>Activity-based single-cell genomes from oceanic crustal fluid captures similar information to metagenomic and metatranscriptomic surveys with orders of magnitude less sampling.</title>
        <authorList>
            <person name="D'Angelo T.S."/>
            <person name="Orcutt B.N."/>
        </authorList>
    </citation>
    <scope>NUCLEOTIDE SEQUENCE [LARGE SCALE GENOMIC DNA]</scope>
    <source>
        <strain evidence="2">AH-315-G07</strain>
    </source>
</reference>
<evidence type="ECO:0000313" key="3">
    <source>
        <dbReference type="Proteomes" id="UP000722121"/>
    </source>
</evidence>
<keyword evidence="3" id="KW-1185">Reference proteome</keyword>
<protein>
    <recommendedName>
        <fullName evidence="1">Flagellin N-terminal domain-containing protein</fullName>
    </recommendedName>
</protein>
<feature type="domain" description="Flagellin N-terminal" evidence="1">
    <location>
        <begin position="37"/>
        <end position="133"/>
    </location>
</feature>
<proteinExistence type="predicted"/>